<accession>A0A8J3SRG3</accession>
<gene>
    <name evidence="1" type="ORF">Pta02_12570</name>
</gene>
<organism evidence="1 2">
    <name type="scientific">Planobispora takensis</name>
    <dbReference type="NCBI Taxonomy" id="1367882"/>
    <lineage>
        <taxon>Bacteria</taxon>
        <taxon>Bacillati</taxon>
        <taxon>Actinomycetota</taxon>
        <taxon>Actinomycetes</taxon>
        <taxon>Streptosporangiales</taxon>
        <taxon>Streptosporangiaceae</taxon>
        <taxon>Planobispora</taxon>
    </lineage>
</organism>
<dbReference type="AlphaFoldDB" id="A0A8J3SRG3"/>
<dbReference type="EMBL" id="BOOK01000007">
    <property type="protein sequence ID" value="GIH99248.1"/>
    <property type="molecule type" value="Genomic_DNA"/>
</dbReference>
<protein>
    <submittedName>
        <fullName evidence="1">Uncharacterized protein</fullName>
    </submittedName>
</protein>
<evidence type="ECO:0000313" key="1">
    <source>
        <dbReference type="EMBL" id="GIH99248.1"/>
    </source>
</evidence>
<evidence type="ECO:0000313" key="2">
    <source>
        <dbReference type="Proteomes" id="UP000634476"/>
    </source>
</evidence>
<proteinExistence type="predicted"/>
<sequence length="55" mass="5896">MVDVVFRGPVPPDARPFAASPQEVAGPVRLTVAEAETDPRCPPWVPDSLRRAASI</sequence>
<dbReference type="Proteomes" id="UP000634476">
    <property type="component" value="Unassembled WGS sequence"/>
</dbReference>
<keyword evidence="2" id="KW-1185">Reference proteome</keyword>
<name>A0A8J3SRG3_9ACTN</name>
<reference evidence="1" key="1">
    <citation type="submission" date="2021-01" db="EMBL/GenBank/DDBJ databases">
        <title>Whole genome shotgun sequence of Planobispora takensis NBRC 109077.</title>
        <authorList>
            <person name="Komaki H."/>
            <person name="Tamura T."/>
        </authorList>
    </citation>
    <scope>NUCLEOTIDE SEQUENCE</scope>
    <source>
        <strain evidence="1">NBRC 109077</strain>
    </source>
</reference>
<comment type="caution">
    <text evidence="1">The sequence shown here is derived from an EMBL/GenBank/DDBJ whole genome shotgun (WGS) entry which is preliminary data.</text>
</comment>